<organism evidence="1 2">
    <name type="scientific">Clunio marinus</name>
    <dbReference type="NCBI Taxonomy" id="568069"/>
    <lineage>
        <taxon>Eukaryota</taxon>
        <taxon>Metazoa</taxon>
        <taxon>Ecdysozoa</taxon>
        <taxon>Arthropoda</taxon>
        <taxon>Hexapoda</taxon>
        <taxon>Insecta</taxon>
        <taxon>Pterygota</taxon>
        <taxon>Neoptera</taxon>
        <taxon>Endopterygota</taxon>
        <taxon>Diptera</taxon>
        <taxon>Nematocera</taxon>
        <taxon>Chironomoidea</taxon>
        <taxon>Chironomidae</taxon>
        <taxon>Clunio</taxon>
    </lineage>
</organism>
<gene>
    <name evidence="1" type="ORF">CLUMA_CG021443</name>
</gene>
<reference evidence="1 2" key="1">
    <citation type="submission" date="2015-04" db="EMBL/GenBank/DDBJ databases">
        <authorList>
            <person name="Syromyatnikov M.Y."/>
            <person name="Popov V.N."/>
        </authorList>
    </citation>
    <scope>NUCLEOTIDE SEQUENCE [LARGE SCALE GENOMIC DNA]</scope>
</reference>
<dbReference type="EMBL" id="CVRI01000075">
    <property type="protein sequence ID" value="CRL08418.1"/>
    <property type="molecule type" value="Genomic_DNA"/>
</dbReference>
<proteinExistence type="predicted"/>
<dbReference type="AlphaFoldDB" id="A0A1J1J8T5"/>
<name>A0A1J1J8T5_9DIPT</name>
<accession>A0A1J1J8T5</accession>
<evidence type="ECO:0000313" key="1">
    <source>
        <dbReference type="EMBL" id="CRL08418.1"/>
    </source>
</evidence>
<evidence type="ECO:0000313" key="2">
    <source>
        <dbReference type="Proteomes" id="UP000183832"/>
    </source>
</evidence>
<sequence>MNEPLPIWVNNKALMPSKSQSILDTGRSLRAAKRAMILTQFQTSIAGQVMEEGESEQHH</sequence>
<protein>
    <submittedName>
        <fullName evidence="1">CLUMA_CG021443, isoform A</fullName>
    </submittedName>
</protein>
<dbReference type="Proteomes" id="UP000183832">
    <property type="component" value="Unassembled WGS sequence"/>
</dbReference>
<keyword evidence="2" id="KW-1185">Reference proteome</keyword>